<name>Q9N5N1_CAEEL</name>
<organism evidence="1 2">
    <name type="scientific">Caenorhabditis elegans</name>
    <dbReference type="NCBI Taxonomy" id="6239"/>
    <lineage>
        <taxon>Eukaryota</taxon>
        <taxon>Metazoa</taxon>
        <taxon>Ecdysozoa</taxon>
        <taxon>Nematoda</taxon>
        <taxon>Chromadorea</taxon>
        <taxon>Rhabditida</taxon>
        <taxon>Rhabditina</taxon>
        <taxon>Rhabditomorpha</taxon>
        <taxon>Rhabditoidea</taxon>
        <taxon>Rhabditidae</taxon>
        <taxon>Peloderinae</taxon>
        <taxon>Caenorhabditis</taxon>
    </lineage>
</organism>
<dbReference type="AlphaFoldDB" id="Q9N5N1"/>
<dbReference type="FunCoup" id="Q9N5N1">
    <property type="interactions" value="387"/>
</dbReference>
<dbReference type="AGR" id="WB:WBGene00019177"/>
<dbReference type="WormBase" id="H10D18.1">
    <property type="protein sequence ID" value="CE52949"/>
    <property type="gene ID" value="WBGene00019177"/>
</dbReference>
<reference evidence="1 2" key="1">
    <citation type="journal article" date="1998" name="Science">
        <title>Genome sequence of the nematode C. elegans: a platform for investigating biology.</title>
        <authorList>
            <consortium name="The C. elegans sequencing consortium"/>
            <person name="Sulson J.E."/>
            <person name="Waterston R."/>
        </authorList>
    </citation>
    <scope>NUCLEOTIDE SEQUENCE [LARGE SCALE GENOMIC DNA]</scope>
    <source>
        <strain evidence="1 2">Bristol N2</strain>
    </source>
</reference>
<dbReference type="Bgee" id="WBGene00019177">
    <property type="expression patterns" value="Expressed in pharyngeal muscle cell (C elegans) and 3 other cell types or tissues"/>
</dbReference>
<protein>
    <submittedName>
        <fullName evidence="1">Retrotransposon gag protein</fullName>
    </submittedName>
</protein>
<gene>
    <name evidence="1" type="ORF">CELE_H10D18.1</name>
    <name evidence="1 3" type="ORF">H10D18.1</name>
</gene>
<dbReference type="InParanoid" id="Q9N5N1"/>
<dbReference type="eggNOG" id="ENOG502TKK9">
    <property type="taxonomic scope" value="Eukaryota"/>
</dbReference>
<dbReference type="UCSC" id="H10D18.1">
    <property type="organism name" value="c. elegans"/>
</dbReference>
<proteinExistence type="predicted"/>
<accession>Q9N5N1</accession>
<sequence length="176" mass="19837">MTCTMDLEISEKIKAYRQVMSAKSPSDAALTWNLFDLPNNMELARFFSTLSKEEMAKFEQCVFVDGQDPKTYIKMHKMVESTATIALSEEIENKRTILVAEPNRGGVSGHEGEMASTSSGFRDGYHPCMDHTSYAEGLFTESEKAWELERLLKLQKEIAEAKSKIVKQKKPSIKSA</sequence>
<evidence type="ECO:0000313" key="1">
    <source>
        <dbReference type="EMBL" id="CCD71370.2"/>
    </source>
</evidence>
<keyword evidence="2" id="KW-1185">Reference proteome</keyword>
<dbReference type="EMBL" id="BX284605">
    <property type="protein sequence ID" value="CCD71370.2"/>
    <property type="molecule type" value="Genomic_DNA"/>
</dbReference>
<evidence type="ECO:0000313" key="3">
    <source>
        <dbReference type="WormBase" id="H10D18.1"/>
    </source>
</evidence>
<dbReference type="PaxDb" id="6239-H10D18.1"/>
<evidence type="ECO:0000313" key="2">
    <source>
        <dbReference type="Proteomes" id="UP000001940"/>
    </source>
</evidence>
<dbReference type="OrthoDB" id="10505328at2759"/>
<dbReference type="HOGENOM" id="CLU_1556664_0_0_1"/>
<dbReference type="Proteomes" id="UP000001940">
    <property type="component" value="Chromosome V"/>
</dbReference>